<feature type="domain" description="DUF7903" evidence="1">
    <location>
        <begin position="2"/>
        <end position="199"/>
    </location>
</feature>
<proteinExistence type="predicted"/>
<dbReference type="PANTHER" id="PTHR35481:SF1">
    <property type="entry name" value="DNA-DIRECTED RNA POLYMERASE SUBUNIT ALPHA"/>
    <property type="match status" value="1"/>
</dbReference>
<dbReference type="EMBL" id="GBRH01218568">
    <property type="protein sequence ID" value="JAD79327.1"/>
    <property type="molecule type" value="Transcribed_RNA"/>
</dbReference>
<accession>A0A0A9D6F3</accession>
<dbReference type="Pfam" id="PF25475">
    <property type="entry name" value="DUF7903"/>
    <property type="match status" value="1"/>
</dbReference>
<organism evidence="2">
    <name type="scientific">Arundo donax</name>
    <name type="common">Giant reed</name>
    <name type="synonym">Donax arundinaceus</name>
    <dbReference type="NCBI Taxonomy" id="35708"/>
    <lineage>
        <taxon>Eukaryota</taxon>
        <taxon>Viridiplantae</taxon>
        <taxon>Streptophyta</taxon>
        <taxon>Embryophyta</taxon>
        <taxon>Tracheophyta</taxon>
        <taxon>Spermatophyta</taxon>
        <taxon>Magnoliopsida</taxon>
        <taxon>Liliopsida</taxon>
        <taxon>Poales</taxon>
        <taxon>Poaceae</taxon>
        <taxon>PACMAD clade</taxon>
        <taxon>Arundinoideae</taxon>
        <taxon>Arundineae</taxon>
        <taxon>Arundo</taxon>
    </lineage>
</organism>
<sequence>MPSECLDYMEQSGVKRMGLEFDSSKEHYHLKVFDKHRSDPTIWCKCTVQEDGSLSIHKVELNQVRHLVEDISCLFKDLDLRLMLCTIRILKNVDTKVESAIKSLVSSAIIDPNVKGGLRWPLGKDSIGERFSIAGVWHTNYRAFRNETLRLKLRHADRFDHQSSTGEVANEVNFKLIGMSHRLEGHPQLELSSFDGAVNSKLTMQLC</sequence>
<evidence type="ECO:0000259" key="1">
    <source>
        <dbReference type="Pfam" id="PF25475"/>
    </source>
</evidence>
<evidence type="ECO:0000313" key="2">
    <source>
        <dbReference type="EMBL" id="JAD79327.1"/>
    </source>
</evidence>
<dbReference type="AlphaFoldDB" id="A0A0A9D6F3"/>
<name>A0A0A9D6F3_ARUDO</name>
<reference evidence="2" key="1">
    <citation type="submission" date="2014-09" db="EMBL/GenBank/DDBJ databases">
        <authorList>
            <person name="Magalhaes I.L.F."/>
            <person name="Oliveira U."/>
            <person name="Santos F.R."/>
            <person name="Vidigal T.H.D.A."/>
            <person name="Brescovit A.D."/>
            <person name="Santos A.J."/>
        </authorList>
    </citation>
    <scope>NUCLEOTIDE SEQUENCE</scope>
    <source>
        <tissue evidence="2">Shoot tissue taken approximately 20 cm above the soil surface</tissue>
    </source>
</reference>
<dbReference type="InterPro" id="IPR057225">
    <property type="entry name" value="DUF7903"/>
</dbReference>
<dbReference type="PANTHER" id="PTHR35481">
    <property type="entry name" value="DNA-DIRECTED RNA POLYMERASE SUBUNIT ALPHA"/>
    <property type="match status" value="1"/>
</dbReference>
<reference evidence="2" key="2">
    <citation type="journal article" date="2015" name="Data Brief">
        <title>Shoot transcriptome of the giant reed, Arundo donax.</title>
        <authorList>
            <person name="Barrero R.A."/>
            <person name="Guerrero F.D."/>
            <person name="Moolhuijzen P."/>
            <person name="Goolsby J.A."/>
            <person name="Tidwell J."/>
            <person name="Bellgard S.E."/>
            <person name="Bellgard M.I."/>
        </authorList>
    </citation>
    <scope>NUCLEOTIDE SEQUENCE</scope>
    <source>
        <tissue evidence="2">Shoot tissue taken approximately 20 cm above the soil surface</tissue>
    </source>
</reference>
<protein>
    <recommendedName>
        <fullName evidence="1">DUF7903 domain-containing protein</fullName>
    </recommendedName>
</protein>